<name>A0A095SP48_9GAMM</name>
<sequence>MFTEGDDLYASMLSAIAGAKESIRLESYIFADDAVGNRFCQALIERAQAGIAVKVHIDAAGSLFWFSRKMQNHLRCNGVKLRWFHRWSWRRPWRYNRRNHRKMLIVDDRVAFLGGFNIHQENSREYYGDARWRDTHVSFGGSLVDVAVQLFDAFWQGRLRWQPMQKEAGSRLLHNHTLTCRHRLRCVYGAAFDKAKTFIYLTTPYFVPDSHTLSQLRQAAERGVDVRLLVPGESDVRIARWAARHIYASLLDSGVRIFEYLPRMLHAKTVVVDDNWSMVGTANLDYRSLFINYELNLATADRGLAAELKVQFLQDLSQSESIESQDWERRDGVSRWLERIAMMVKRWL</sequence>
<dbReference type="eggNOG" id="COG1502">
    <property type="taxonomic scope" value="Bacteria"/>
</dbReference>
<dbReference type="EMBL" id="ARXV01000002">
    <property type="protein sequence ID" value="KGD66089.1"/>
    <property type="molecule type" value="Genomic_DNA"/>
</dbReference>
<dbReference type="CDD" id="cd09159">
    <property type="entry name" value="PLDc_ybhO_like_2"/>
    <property type="match status" value="1"/>
</dbReference>
<dbReference type="CDD" id="cd09110">
    <property type="entry name" value="PLDc_CLS_1"/>
    <property type="match status" value="1"/>
</dbReference>
<dbReference type="SUPFAM" id="SSF56024">
    <property type="entry name" value="Phospholipase D/nuclease"/>
    <property type="match status" value="2"/>
</dbReference>
<dbReference type="AlphaFoldDB" id="A0A095SP48"/>
<dbReference type="PANTHER" id="PTHR21248">
    <property type="entry name" value="CARDIOLIPIN SYNTHASE"/>
    <property type="match status" value="1"/>
</dbReference>
<dbReference type="PANTHER" id="PTHR21248:SF22">
    <property type="entry name" value="PHOSPHOLIPASE D"/>
    <property type="match status" value="1"/>
</dbReference>
<evidence type="ECO:0000259" key="1">
    <source>
        <dbReference type="PROSITE" id="PS50035"/>
    </source>
</evidence>
<gene>
    <name evidence="2" type="ORF">Y5S_00561</name>
</gene>
<dbReference type="InterPro" id="IPR001736">
    <property type="entry name" value="PLipase_D/transphosphatidylase"/>
</dbReference>
<feature type="domain" description="PLD phosphodiesterase" evidence="1">
    <location>
        <begin position="261"/>
        <end position="288"/>
    </location>
</feature>
<organism evidence="2 3">
    <name type="scientific">Alcanivorax nanhaiticus</name>
    <dbReference type="NCBI Taxonomy" id="1177154"/>
    <lineage>
        <taxon>Bacteria</taxon>
        <taxon>Pseudomonadati</taxon>
        <taxon>Pseudomonadota</taxon>
        <taxon>Gammaproteobacteria</taxon>
        <taxon>Oceanospirillales</taxon>
        <taxon>Alcanivoracaceae</taxon>
        <taxon>Alcanivorax</taxon>
    </lineage>
</organism>
<comment type="caution">
    <text evidence="2">The sequence shown here is derived from an EMBL/GenBank/DDBJ whole genome shotgun (WGS) entry which is preliminary data.</text>
</comment>
<dbReference type="GO" id="GO:0030572">
    <property type="term" value="F:phosphatidyltransferase activity"/>
    <property type="evidence" value="ECO:0007669"/>
    <property type="project" value="UniProtKB-ARBA"/>
</dbReference>
<evidence type="ECO:0000313" key="3">
    <source>
        <dbReference type="Proteomes" id="UP000029444"/>
    </source>
</evidence>
<accession>A0A095SP48</accession>
<dbReference type="GO" id="GO:0032049">
    <property type="term" value="P:cardiolipin biosynthetic process"/>
    <property type="evidence" value="ECO:0007669"/>
    <property type="project" value="UniProtKB-ARBA"/>
</dbReference>
<feature type="domain" description="PLD phosphodiesterase" evidence="1">
    <location>
        <begin position="95"/>
        <end position="122"/>
    </location>
</feature>
<dbReference type="PATRIC" id="fig|1177154.3.peg.570"/>
<reference evidence="2 3" key="1">
    <citation type="submission" date="2012-09" db="EMBL/GenBank/DDBJ databases">
        <title>Genome Sequence of alkane-degrading Bacterium Alcanivorax sp. 19-m-6.</title>
        <authorList>
            <person name="Lai Q."/>
            <person name="Shao Z."/>
        </authorList>
    </citation>
    <scope>NUCLEOTIDE SEQUENCE [LARGE SCALE GENOMIC DNA]</scope>
    <source>
        <strain evidence="2 3">19-m-6</strain>
    </source>
</reference>
<protein>
    <submittedName>
        <fullName evidence="2">Phospholipase D/transphosphatidylase</fullName>
    </submittedName>
</protein>
<dbReference type="PROSITE" id="PS50035">
    <property type="entry name" value="PLD"/>
    <property type="match status" value="2"/>
</dbReference>
<dbReference type="InterPro" id="IPR025202">
    <property type="entry name" value="PLD-like_dom"/>
</dbReference>
<dbReference type="Pfam" id="PF13091">
    <property type="entry name" value="PLDc_2"/>
    <property type="match status" value="2"/>
</dbReference>
<dbReference type="STRING" id="1177154.Y5S_00561"/>
<proteinExistence type="predicted"/>
<keyword evidence="3" id="KW-1185">Reference proteome</keyword>
<dbReference type="Gene3D" id="3.30.870.10">
    <property type="entry name" value="Endonuclease Chain A"/>
    <property type="match status" value="2"/>
</dbReference>
<dbReference type="SMART" id="SM00155">
    <property type="entry name" value="PLDc"/>
    <property type="match status" value="2"/>
</dbReference>
<evidence type="ECO:0000313" key="2">
    <source>
        <dbReference type="EMBL" id="KGD66089.1"/>
    </source>
</evidence>
<dbReference type="Proteomes" id="UP000029444">
    <property type="component" value="Unassembled WGS sequence"/>
</dbReference>